<dbReference type="RefSeq" id="XP_025570018.1">
    <property type="nucleotide sequence ID" value="XM_025724084.1"/>
</dbReference>
<proteinExistence type="predicted"/>
<dbReference type="PANTHER" id="PTHR47657">
    <property type="entry name" value="STEROL REGULATORY ELEMENT-BINDING PROTEIN ECM22"/>
    <property type="match status" value="1"/>
</dbReference>
<gene>
    <name evidence="1" type="ORF">BO80DRAFT_497574</name>
</gene>
<sequence length="386" mass="42886">MADMSLLTRFMIHTSPRMSLHEKRVQVWQRVIPDMATRREYLMHLLLTLAGEHALYEGYVSNSIPPGTDNNPPLPRIGEHGAQLDYHQVIQHHQRGLEGFRKALADLSPATAEDVFCGSLLLVAIAFASISIRDLDSPELGLIHATDPRTPYTDWLYHVRGLTSIVGEYWFTLKLGRLRSMLSYTYATGTWKPALPALPASPFPRLETGSPMLSVFAQGASHALQLLRSFAARLSSNPTALGDAAEGHPEVADGSLHDHVNTIDSLAEIYTRVLQAFQFSQSERDCSASLDVQMDLEDSAITSWPPMLSDTFIASLKPSEQVGISEGFSYVILAHFYLTLALFENIWYFNRGPRAEIGKIFSLVEQVNNPELLALMTWPMAVIGGH</sequence>
<dbReference type="EMBL" id="KZ824487">
    <property type="protein sequence ID" value="RAK95690.1"/>
    <property type="molecule type" value="Genomic_DNA"/>
</dbReference>
<evidence type="ECO:0000313" key="2">
    <source>
        <dbReference type="Proteomes" id="UP000249402"/>
    </source>
</evidence>
<reference evidence="1 2" key="1">
    <citation type="submission" date="2018-02" db="EMBL/GenBank/DDBJ databases">
        <title>The genomes of Aspergillus section Nigri reveals drivers in fungal speciation.</title>
        <authorList>
            <consortium name="DOE Joint Genome Institute"/>
            <person name="Vesth T.C."/>
            <person name="Nybo J."/>
            <person name="Theobald S."/>
            <person name="Brandl J."/>
            <person name="Frisvad J.C."/>
            <person name="Nielsen K.F."/>
            <person name="Lyhne E.K."/>
            <person name="Kogle M.E."/>
            <person name="Kuo A."/>
            <person name="Riley R."/>
            <person name="Clum A."/>
            <person name="Nolan M."/>
            <person name="Lipzen A."/>
            <person name="Salamov A."/>
            <person name="Henrissat B."/>
            <person name="Wiebenga A."/>
            <person name="De vries R.P."/>
            <person name="Grigoriev I.V."/>
            <person name="Mortensen U.H."/>
            <person name="Andersen M.R."/>
            <person name="Baker S.E."/>
        </authorList>
    </citation>
    <scope>NUCLEOTIDE SEQUENCE [LARGE SCALE GENOMIC DNA]</scope>
    <source>
        <strain evidence="1 2">CBS 121593</strain>
    </source>
</reference>
<dbReference type="InterPro" id="IPR052400">
    <property type="entry name" value="Zn2-C6_fungal_TF"/>
</dbReference>
<dbReference type="InterPro" id="IPR021858">
    <property type="entry name" value="Fun_TF"/>
</dbReference>
<protein>
    <recommendedName>
        <fullName evidence="3">Transcription factor domain-containing protein</fullName>
    </recommendedName>
</protein>
<dbReference type="GeneID" id="37228949"/>
<name>A0A395GJM3_9EURO</name>
<keyword evidence="2" id="KW-1185">Reference proteome</keyword>
<accession>A0A395GJM3</accession>
<dbReference type="GO" id="GO:0000981">
    <property type="term" value="F:DNA-binding transcription factor activity, RNA polymerase II-specific"/>
    <property type="evidence" value="ECO:0007669"/>
    <property type="project" value="TreeGrafter"/>
</dbReference>
<evidence type="ECO:0008006" key="3">
    <source>
        <dbReference type="Google" id="ProtNLM"/>
    </source>
</evidence>
<dbReference type="PANTHER" id="PTHR47657:SF10">
    <property type="entry name" value="ZN(II)2CYS6 TRANSCRIPTION FACTOR (EUROFUNG)"/>
    <property type="match status" value="1"/>
</dbReference>
<dbReference type="Proteomes" id="UP000249402">
    <property type="component" value="Unassembled WGS sequence"/>
</dbReference>
<dbReference type="VEuPathDB" id="FungiDB:BO80DRAFT_497574"/>
<dbReference type="STRING" id="1448316.A0A395GJM3"/>
<dbReference type="AlphaFoldDB" id="A0A395GJM3"/>
<organism evidence="1 2">
    <name type="scientific">Aspergillus ibericus CBS 121593</name>
    <dbReference type="NCBI Taxonomy" id="1448316"/>
    <lineage>
        <taxon>Eukaryota</taxon>
        <taxon>Fungi</taxon>
        <taxon>Dikarya</taxon>
        <taxon>Ascomycota</taxon>
        <taxon>Pezizomycotina</taxon>
        <taxon>Eurotiomycetes</taxon>
        <taxon>Eurotiomycetidae</taxon>
        <taxon>Eurotiales</taxon>
        <taxon>Aspergillaceae</taxon>
        <taxon>Aspergillus</taxon>
        <taxon>Aspergillus subgen. Circumdati</taxon>
    </lineage>
</organism>
<evidence type="ECO:0000313" key="1">
    <source>
        <dbReference type="EMBL" id="RAK95690.1"/>
    </source>
</evidence>
<dbReference type="Pfam" id="PF11951">
    <property type="entry name" value="Fungal_trans_2"/>
    <property type="match status" value="1"/>
</dbReference>
<dbReference type="OrthoDB" id="3546279at2759"/>